<keyword evidence="4" id="KW-0812">Transmembrane</keyword>
<name>A0ABM7PH53_9BACT</name>
<evidence type="ECO:0000313" key="10">
    <source>
        <dbReference type="Proteomes" id="UP001320148"/>
    </source>
</evidence>
<keyword evidence="3" id="KW-1134">Transmembrane beta strand</keyword>
<feature type="chain" id="PRO_5045632302" evidence="8">
    <location>
        <begin position="27"/>
        <end position="498"/>
    </location>
</feature>
<organism evidence="9 10">
    <name type="scientific">Desulfoluna limicola</name>
    <dbReference type="NCBI Taxonomy" id="2810562"/>
    <lineage>
        <taxon>Bacteria</taxon>
        <taxon>Pseudomonadati</taxon>
        <taxon>Thermodesulfobacteriota</taxon>
        <taxon>Desulfobacteria</taxon>
        <taxon>Desulfobacterales</taxon>
        <taxon>Desulfolunaceae</taxon>
        <taxon>Desulfoluna</taxon>
    </lineage>
</organism>
<dbReference type="Proteomes" id="UP001320148">
    <property type="component" value="Chromosome"/>
</dbReference>
<dbReference type="Pfam" id="PF03349">
    <property type="entry name" value="Toluene_X"/>
    <property type="match status" value="1"/>
</dbReference>
<feature type="signal peptide" evidence="8">
    <location>
        <begin position="1"/>
        <end position="26"/>
    </location>
</feature>
<comment type="subcellular location">
    <subcellularLocation>
        <location evidence="1">Cell outer membrane</location>
        <topology evidence="1">Multi-pass membrane protein</topology>
    </subcellularLocation>
</comment>
<evidence type="ECO:0000256" key="6">
    <source>
        <dbReference type="ARBA" id="ARBA00023136"/>
    </source>
</evidence>
<evidence type="ECO:0000256" key="7">
    <source>
        <dbReference type="ARBA" id="ARBA00023237"/>
    </source>
</evidence>
<keyword evidence="6" id="KW-0472">Membrane</keyword>
<dbReference type="SUPFAM" id="SSF56935">
    <property type="entry name" value="Porins"/>
    <property type="match status" value="1"/>
</dbReference>
<evidence type="ECO:0000256" key="1">
    <source>
        <dbReference type="ARBA" id="ARBA00004571"/>
    </source>
</evidence>
<evidence type="ECO:0000256" key="8">
    <source>
        <dbReference type="SAM" id="SignalP"/>
    </source>
</evidence>
<dbReference type="PANTHER" id="PTHR35093:SF8">
    <property type="entry name" value="OUTER MEMBRANE PROTEIN NMB0088-RELATED"/>
    <property type="match status" value="1"/>
</dbReference>
<keyword evidence="10" id="KW-1185">Reference proteome</keyword>
<dbReference type="EMBL" id="AP024488">
    <property type="protein sequence ID" value="BCS96894.1"/>
    <property type="molecule type" value="Genomic_DNA"/>
</dbReference>
<evidence type="ECO:0000256" key="5">
    <source>
        <dbReference type="ARBA" id="ARBA00022729"/>
    </source>
</evidence>
<dbReference type="RefSeq" id="WP_236888323.1">
    <property type="nucleotide sequence ID" value="NZ_AP024488.1"/>
</dbReference>
<comment type="similarity">
    <text evidence="2">Belongs to the OmpP1/FadL family.</text>
</comment>
<accession>A0ABM7PH53</accession>
<sequence length="498" mass="53772">MKVERMVKKGLVILAAAMLTASSANAANVETMGIGSMNTAQAGAVAAHADNVFAAYYNPAGLTLIEKPTLTVSTMFYDAQIKVYDWNVATTGTNDGIASGPMDFESDEMAILSPSMGFAMPVTDKITLGVAAYTPYGMTVTWDKDPSVNPAAAYAWESTYGRVAVTPTLAYEVSDKLSVGVGVSLGRSISEAGKTFEYSDKFKTDGSAGGNALAGFNAGTFIAETTDLTFAQATTPYDAEGNSLASDFVAGATLFDGAQMKLEATDDFNYSFNVGVMYRPIEQLSFGLTYRGRTETEFEGDATVTGALGGTTNLDGTATMEYDHPEQVQGGIRWFASNKLSVEADVTWTRWSINDGQYETITLYDVPGQGDVTQTMGHPRDWEDTTAYRLGISYQATDAFSFRAGYAYDPSPVPEETFDMGWPDTDRNLYSVGMGWQINERWMIDAVLQHIISTSKRLTENSHNMDDNYSKAYGAPASVTLEDEGILWGAGMTVTYTF</sequence>
<keyword evidence="7" id="KW-0998">Cell outer membrane</keyword>
<gene>
    <name evidence="9" type="ORF">DSLASN_25260</name>
</gene>
<proteinExistence type="inferred from homology"/>
<evidence type="ECO:0000313" key="9">
    <source>
        <dbReference type="EMBL" id="BCS96894.1"/>
    </source>
</evidence>
<dbReference type="InterPro" id="IPR005017">
    <property type="entry name" value="OMPP1/FadL/TodX"/>
</dbReference>
<keyword evidence="5 8" id="KW-0732">Signal</keyword>
<reference evidence="9 10" key="1">
    <citation type="submission" date="2021-02" db="EMBL/GenBank/DDBJ databases">
        <title>Complete genome of Desulfoluna sp. strain ASN36.</title>
        <authorList>
            <person name="Takahashi A."/>
            <person name="Kojima H."/>
            <person name="Fukui M."/>
        </authorList>
    </citation>
    <scope>NUCLEOTIDE SEQUENCE [LARGE SCALE GENOMIC DNA]</scope>
    <source>
        <strain evidence="9 10">ASN36</strain>
    </source>
</reference>
<dbReference type="Gene3D" id="2.40.160.60">
    <property type="entry name" value="Outer membrane protein transport protein (OMPP1/FadL/TodX)"/>
    <property type="match status" value="1"/>
</dbReference>
<evidence type="ECO:0000256" key="3">
    <source>
        <dbReference type="ARBA" id="ARBA00022452"/>
    </source>
</evidence>
<protein>
    <submittedName>
        <fullName evidence="9">OmpP1/FadL/TodX family outer membrane transporter</fullName>
    </submittedName>
</protein>
<evidence type="ECO:0000256" key="4">
    <source>
        <dbReference type="ARBA" id="ARBA00022692"/>
    </source>
</evidence>
<evidence type="ECO:0000256" key="2">
    <source>
        <dbReference type="ARBA" id="ARBA00008163"/>
    </source>
</evidence>
<dbReference type="PANTHER" id="PTHR35093">
    <property type="entry name" value="OUTER MEMBRANE PROTEIN NMB0088-RELATED"/>
    <property type="match status" value="1"/>
</dbReference>